<dbReference type="Gene3D" id="1.10.1610.10">
    <property type="match status" value="1"/>
</dbReference>
<dbReference type="HAMAP" id="MF_00230">
    <property type="entry name" value="CobT"/>
    <property type="match status" value="1"/>
</dbReference>
<dbReference type="AlphaFoldDB" id="A0A0J8VFJ9"/>
<evidence type="ECO:0000256" key="9">
    <source>
        <dbReference type="ARBA" id="ARBA00047340"/>
    </source>
</evidence>
<name>A0A0J8VFJ9_9GAMM</name>
<comment type="function">
    <text evidence="10">Catalyzes the synthesis of alpha-ribazole-5'-phosphate from nicotinate mononucleotide (NAMN) and 5,6-dimethylbenzimidazole (DMB).</text>
</comment>
<evidence type="ECO:0000256" key="6">
    <source>
        <dbReference type="ARBA" id="ARBA00022676"/>
    </source>
</evidence>
<keyword evidence="5 10" id="KW-0169">Cobalamin biosynthesis</keyword>
<dbReference type="Gene3D" id="3.40.50.10210">
    <property type="match status" value="1"/>
</dbReference>
<dbReference type="EMBL" id="PYLZ01000001">
    <property type="protein sequence ID" value="PSW26821.1"/>
    <property type="molecule type" value="Genomic_DNA"/>
</dbReference>
<protein>
    <recommendedName>
        <fullName evidence="4 10">Nicotinate-nucleotide--dimethylbenzimidazole phosphoribosyltransferase</fullName>
        <shortName evidence="10">NN:DBI PRT</shortName>
        <ecNumber evidence="3 10">2.4.2.21</ecNumber>
    </recommendedName>
    <alternativeName>
        <fullName evidence="8 10">N(1)-alpha-phosphoribosyltransferase</fullName>
    </alternativeName>
</protein>
<dbReference type="PANTHER" id="PTHR43463:SF1">
    <property type="entry name" value="NICOTINATE-NUCLEOTIDE--DIMETHYLBENZIMIDAZOLE PHOSPHORIBOSYLTRANSFERASE"/>
    <property type="match status" value="1"/>
</dbReference>
<evidence type="ECO:0000256" key="1">
    <source>
        <dbReference type="ARBA" id="ARBA00005049"/>
    </source>
</evidence>
<dbReference type="FunFam" id="3.40.50.10210:FF:000001">
    <property type="entry name" value="Nicotinate-nucleotide--dimethylbenzimidazole phosphoribosyltransferase"/>
    <property type="match status" value="1"/>
</dbReference>
<dbReference type="InterPro" id="IPR017846">
    <property type="entry name" value="Nict_dMeBzImd_PRibTrfase_bact"/>
</dbReference>
<dbReference type="GO" id="GO:0008939">
    <property type="term" value="F:nicotinate-nucleotide-dimethylbenzimidazole phosphoribosyltransferase activity"/>
    <property type="evidence" value="ECO:0007669"/>
    <property type="project" value="UniProtKB-UniRule"/>
</dbReference>
<sequence>MFTITSPSQEHHEAIQQRIDTKTKPLGSLGQLEDIAKQIALIQQTDTLSIKHPYMLVFAADHGIAAHGISIAPQAVTQQMVANFLHGGAAINCFCHSNDMAMMVIDAGILVEPDDHPMLKKQRIAAGTLDFSQQAAMSREQAITAIEYGASAVETTYQQGTNLVAFGEMGIGNTSSATAIMASILSLPIDECIGRGTGIDDQQLSLKEHLITQGLNRHQASMTDPIAILTTVGGFEIAQIVGGMLKAAENKMIVLVDGFIATAAAMLAVEMHPEAKAYFIFCHCSQEAGHQRMLNHLEASPLLNLGLRLGEGTGAALSLPLIRSACAFYNDMASFEQAGVTV</sequence>
<evidence type="ECO:0000256" key="4">
    <source>
        <dbReference type="ARBA" id="ARBA00015486"/>
    </source>
</evidence>
<dbReference type="UniPathway" id="UPA00061">
    <property type="reaction ID" value="UER00516"/>
</dbReference>
<dbReference type="RefSeq" id="WP_048896997.1">
    <property type="nucleotide sequence ID" value="NZ_AP024852.1"/>
</dbReference>
<dbReference type="OrthoDB" id="9781491at2"/>
<dbReference type="Proteomes" id="UP000240481">
    <property type="component" value="Unassembled WGS sequence"/>
</dbReference>
<keyword evidence="6 10" id="KW-0328">Glycosyltransferase</keyword>
<keyword evidence="7 10" id="KW-0808">Transferase</keyword>
<evidence type="ECO:0000313" key="12">
    <source>
        <dbReference type="Proteomes" id="UP000240481"/>
    </source>
</evidence>
<accession>A0A0J8VFJ9</accession>
<keyword evidence="12" id="KW-1185">Reference proteome</keyword>
<evidence type="ECO:0000256" key="3">
    <source>
        <dbReference type="ARBA" id="ARBA00011991"/>
    </source>
</evidence>
<comment type="caution">
    <text evidence="11">The sequence shown here is derived from an EMBL/GenBank/DDBJ whole genome shotgun (WGS) entry which is preliminary data.</text>
</comment>
<evidence type="ECO:0000256" key="8">
    <source>
        <dbReference type="ARBA" id="ARBA00030686"/>
    </source>
</evidence>
<organism evidence="11 12">
    <name type="scientific">Photobacterium swingsii</name>
    <dbReference type="NCBI Taxonomy" id="680026"/>
    <lineage>
        <taxon>Bacteria</taxon>
        <taxon>Pseudomonadati</taxon>
        <taxon>Pseudomonadota</taxon>
        <taxon>Gammaproteobacteria</taxon>
        <taxon>Vibrionales</taxon>
        <taxon>Vibrionaceae</taxon>
        <taxon>Photobacterium</taxon>
    </lineage>
</organism>
<reference evidence="11 12" key="1">
    <citation type="submission" date="2018-01" db="EMBL/GenBank/DDBJ databases">
        <title>Whole genome sequencing of Histamine producing bacteria.</title>
        <authorList>
            <person name="Butler K."/>
        </authorList>
    </citation>
    <scope>NUCLEOTIDE SEQUENCE [LARGE SCALE GENOMIC DNA]</scope>
    <source>
        <strain evidence="11 12">DSM 24669</strain>
    </source>
</reference>
<dbReference type="NCBIfam" id="NF000996">
    <property type="entry name" value="PRK00105.1"/>
    <property type="match status" value="1"/>
</dbReference>
<dbReference type="Pfam" id="PF02277">
    <property type="entry name" value="DBI_PRT"/>
    <property type="match status" value="1"/>
</dbReference>
<dbReference type="STRING" id="680026.AB733_00325"/>
<evidence type="ECO:0000256" key="7">
    <source>
        <dbReference type="ARBA" id="ARBA00022679"/>
    </source>
</evidence>
<comment type="catalytic activity">
    <reaction evidence="9 10">
        <text>5,6-dimethylbenzimidazole + nicotinate beta-D-ribonucleotide = alpha-ribazole 5'-phosphate + nicotinate + H(+)</text>
        <dbReference type="Rhea" id="RHEA:11196"/>
        <dbReference type="ChEBI" id="CHEBI:15378"/>
        <dbReference type="ChEBI" id="CHEBI:15890"/>
        <dbReference type="ChEBI" id="CHEBI:32544"/>
        <dbReference type="ChEBI" id="CHEBI:57502"/>
        <dbReference type="ChEBI" id="CHEBI:57918"/>
        <dbReference type="EC" id="2.4.2.21"/>
    </reaction>
</comment>
<dbReference type="InterPro" id="IPR036087">
    <property type="entry name" value="Nict_dMeBzImd_PRibTrfase_sf"/>
</dbReference>
<feature type="active site" description="Proton acceptor" evidence="10">
    <location>
        <position position="311"/>
    </location>
</feature>
<dbReference type="SUPFAM" id="SSF52733">
    <property type="entry name" value="Nicotinate mononucleotide:5,6-dimethylbenzimidazole phosphoribosyltransferase (CobT)"/>
    <property type="match status" value="1"/>
</dbReference>
<evidence type="ECO:0000256" key="10">
    <source>
        <dbReference type="HAMAP-Rule" id="MF_00230"/>
    </source>
</evidence>
<dbReference type="PANTHER" id="PTHR43463">
    <property type="entry name" value="NICOTINATE-NUCLEOTIDE--DIMETHYLBENZIMIDAZOLE PHOSPHORIBOSYLTRANSFERASE"/>
    <property type="match status" value="1"/>
</dbReference>
<dbReference type="GO" id="GO:0009236">
    <property type="term" value="P:cobalamin biosynthetic process"/>
    <property type="evidence" value="ECO:0007669"/>
    <property type="project" value="UniProtKB-UniRule"/>
</dbReference>
<dbReference type="InterPro" id="IPR023195">
    <property type="entry name" value="Nict_dMeBzImd_PRibTrfase_N"/>
</dbReference>
<comment type="similarity">
    <text evidence="2 10">Belongs to the CobT family.</text>
</comment>
<dbReference type="NCBIfam" id="TIGR03160">
    <property type="entry name" value="cobT_DBIPRT"/>
    <property type="match status" value="1"/>
</dbReference>
<evidence type="ECO:0000256" key="5">
    <source>
        <dbReference type="ARBA" id="ARBA00022573"/>
    </source>
</evidence>
<gene>
    <name evidence="10 11" type="primary">cobT</name>
    <name evidence="11" type="ORF">C9I94_02235</name>
</gene>
<comment type="pathway">
    <text evidence="1 10">Nucleoside biosynthesis; alpha-ribazole biosynthesis; alpha-ribazole from 5,6-dimethylbenzimidazole: step 1/2.</text>
</comment>
<proteinExistence type="inferred from homology"/>
<dbReference type="InterPro" id="IPR003200">
    <property type="entry name" value="Nict_dMeBzImd_PRibTrfase"/>
</dbReference>
<evidence type="ECO:0000256" key="2">
    <source>
        <dbReference type="ARBA" id="ARBA00007110"/>
    </source>
</evidence>
<dbReference type="CDD" id="cd02439">
    <property type="entry name" value="DMB-PRT_CobT"/>
    <property type="match status" value="1"/>
</dbReference>
<evidence type="ECO:0000313" key="11">
    <source>
        <dbReference type="EMBL" id="PSW26821.1"/>
    </source>
</evidence>
<dbReference type="EC" id="2.4.2.21" evidence="3 10"/>